<name>A0AAD7IEP1_9AGAR</name>
<dbReference type="Proteomes" id="UP001215598">
    <property type="component" value="Unassembled WGS sequence"/>
</dbReference>
<sequence>MSLSSLSSESTISSDSSSGLSSVASFEISAVDAVLPDQGSGHFPRAHQTEEAGQPSSDDEDDVLRQGSVSMQEGSLEYSVWRSQWLVLTETALLLRAARCSPLAPIIISLRDVGSVARSDRHPYCLLLETQDNNQRYLSFTSDEDLFGM</sequence>
<dbReference type="AlphaFoldDB" id="A0AAD7IEP1"/>
<dbReference type="SUPFAM" id="SSF50729">
    <property type="entry name" value="PH domain-like"/>
    <property type="match status" value="1"/>
</dbReference>
<gene>
    <name evidence="2" type="ORF">B0H16DRAFT_1565635</name>
</gene>
<evidence type="ECO:0000313" key="2">
    <source>
        <dbReference type="EMBL" id="KAJ7741391.1"/>
    </source>
</evidence>
<protein>
    <recommendedName>
        <fullName evidence="4">PH domain-containing protein</fullName>
    </recommendedName>
</protein>
<feature type="region of interest" description="Disordered" evidence="1">
    <location>
        <begin position="36"/>
        <end position="68"/>
    </location>
</feature>
<comment type="caution">
    <text evidence="2">The sequence shown here is derived from an EMBL/GenBank/DDBJ whole genome shotgun (WGS) entry which is preliminary data.</text>
</comment>
<dbReference type="EMBL" id="JARKIB010000099">
    <property type="protein sequence ID" value="KAJ7741391.1"/>
    <property type="molecule type" value="Genomic_DNA"/>
</dbReference>
<reference evidence="2" key="1">
    <citation type="submission" date="2023-03" db="EMBL/GenBank/DDBJ databases">
        <title>Massive genome expansion in bonnet fungi (Mycena s.s.) driven by repeated elements and novel gene families across ecological guilds.</title>
        <authorList>
            <consortium name="Lawrence Berkeley National Laboratory"/>
            <person name="Harder C.B."/>
            <person name="Miyauchi S."/>
            <person name="Viragh M."/>
            <person name="Kuo A."/>
            <person name="Thoen E."/>
            <person name="Andreopoulos B."/>
            <person name="Lu D."/>
            <person name="Skrede I."/>
            <person name="Drula E."/>
            <person name="Henrissat B."/>
            <person name="Morin E."/>
            <person name="Kohler A."/>
            <person name="Barry K."/>
            <person name="LaButti K."/>
            <person name="Morin E."/>
            <person name="Salamov A."/>
            <person name="Lipzen A."/>
            <person name="Mereny Z."/>
            <person name="Hegedus B."/>
            <person name="Baldrian P."/>
            <person name="Stursova M."/>
            <person name="Weitz H."/>
            <person name="Taylor A."/>
            <person name="Grigoriev I.V."/>
            <person name="Nagy L.G."/>
            <person name="Martin F."/>
            <person name="Kauserud H."/>
        </authorList>
    </citation>
    <scope>NUCLEOTIDE SEQUENCE</scope>
    <source>
        <strain evidence="2">CBHHK182m</strain>
    </source>
</reference>
<accession>A0AAD7IEP1</accession>
<evidence type="ECO:0000313" key="3">
    <source>
        <dbReference type="Proteomes" id="UP001215598"/>
    </source>
</evidence>
<feature type="region of interest" description="Disordered" evidence="1">
    <location>
        <begin position="1"/>
        <end position="20"/>
    </location>
</feature>
<evidence type="ECO:0000256" key="1">
    <source>
        <dbReference type="SAM" id="MobiDB-lite"/>
    </source>
</evidence>
<evidence type="ECO:0008006" key="4">
    <source>
        <dbReference type="Google" id="ProtNLM"/>
    </source>
</evidence>
<organism evidence="2 3">
    <name type="scientific">Mycena metata</name>
    <dbReference type="NCBI Taxonomy" id="1033252"/>
    <lineage>
        <taxon>Eukaryota</taxon>
        <taxon>Fungi</taxon>
        <taxon>Dikarya</taxon>
        <taxon>Basidiomycota</taxon>
        <taxon>Agaricomycotina</taxon>
        <taxon>Agaricomycetes</taxon>
        <taxon>Agaricomycetidae</taxon>
        <taxon>Agaricales</taxon>
        <taxon>Marasmiineae</taxon>
        <taxon>Mycenaceae</taxon>
        <taxon>Mycena</taxon>
    </lineage>
</organism>
<keyword evidence="3" id="KW-1185">Reference proteome</keyword>
<proteinExistence type="predicted"/>